<accession>A0AAV4F197</accession>
<feature type="compositionally biased region" description="Basic and acidic residues" evidence="1">
    <location>
        <begin position="79"/>
        <end position="94"/>
    </location>
</feature>
<name>A0AAV4F197_9GAST</name>
<keyword evidence="3" id="KW-1185">Reference proteome</keyword>
<proteinExistence type="predicted"/>
<dbReference type="EMBL" id="BMAT01000475">
    <property type="protein sequence ID" value="GFR67002.1"/>
    <property type="molecule type" value="Genomic_DNA"/>
</dbReference>
<feature type="region of interest" description="Disordered" evidence="1">
    <location>
        <begin position="31"/>
        <end position="168"/>
    </location>
</feature>
<evidence type="ECO:0000313" key="2">
    <source>
        <dbReference type="EMBL" id="GFR67002.1"/>
    </source>
</evidence>
<dbReference type="AlphaFoldDB" id="A0AAV4F197"/>
<comment type="caution">
    <text evidence="2">The sequence shown here is derived from an EMBL/GenBank/DDBJ whole genome shotgun (WGS) entry which is preliminary data.</text>
</comment>
<gene>
    <name evidence="2" type="ORF">ElyMa_000242600</name>
</gene>
<evidence type="ECO:0000256" key="1">
    <source>
        <dbReference type="SAM" id="MobiDB-lite"/>
    </source>
</evidence>
<evidence type="ECO:0000313" key="3">
    <source>
        <dbReference type="Proteomes" id="UP000762676"/>
    </source>
</evidence>
<dbReference type="Proteomes" id="UP000762676">
    <property type="component" value="Unassembled WGS sequence"/>
</dbReference>
<organism evidence="2 3">
    <name type="scientific">Elysia marginata</name>
    <dbReference type="NCBI Taxonomy" id="1093978"/>
    <lineage>
        <taxon>Eukaryota</taxon>
        <taxon>Metazoa</taxon>
        <taxon>Spiralia</taxon>
        <taxon>Lophotrochozoa</taxon>
        <taxon>Mollusca</taxon>
        <taxon>Gastropoda</taxon>
        <taxon>Heterobranchia</taxon>
        <taxon>Euthyneura</taxon>
        <taxon>Panpulmonata</taxon>
        <taxon>Sacoglossa</taxon>
        <taxon>Placobranchoidea</taxon>
        <taxon>Plakobranchidae</taxon>
        <taxon>Elysia</taxon>
    </lineage>
</organism>
<sequence>MTVRARVLHDTSNKDRLSKRATLIDRHMTSHHFSKTSKCQSRIPALDCGPRRLSSNRGEPRSYIIETPDGTTLQRNRLHLKDSTRARPADHPTQPDDDDAGDNAATEGESVRQHPSCAPDDPATRSPGLPPGSYNPPGKMTDCASKPTTRLHTRRGRTVKPPRRFTNQ</sequence>
<protein>
    <submittedName>
        <fullName evidence="2">Uncharacterized protein</fullName>
    </submittedName>
</protein>
<feature type="compositionally biased region" description="Basic residues" evidence="1">
    <location>
        <begin position="149"/>
        <end position="168"/>
    </location>
</feature>
<reference evidence="2 3" key="1">
    <citation type="journal article" date="2021" name="Elife">
        <title>Chloroplast acquisition without the gene transfer in kleptoplastic sea slugs, Plakobranchus ocellatus.</title>
        <authorList>
            <person name="Maeda T."/>
            <person name="Takahashi S."/>
            <person name="Yoshida T."/>
            <person name="Shimamura S."/>
            <person name="Takaki Y."/>
            <person name="Nagai Y."/>
            <person name="Toyoda A."/>
            <person name="Suzuki Y."/>
            <person name="Arimoto A."/>
            <person name="Ishii H."/>
            <person name="Satoh N."/>
            <person name="Nishiyama T."/>
            <person name="Hasebe M."/>
            <person name="Maruyama T."/>
            <person name="Minagawa J."/>
            <person name="Obokata J."/>
            <person name="Shigenobu S."/>
        </authorList>
    </citation>
    <scope>NUCLEOTIDE SEQUENCE [LARGE SCALE GENOMIC DNA]</scope>
</reference>